<evidence type="ECO:0000256" key="4">
    <source>
        <dbReference type="ARBA" id="ARBA00022729"/>
    </source>
</evidence>
<keyword evidence="12" id="KW-1185">Reference proteome</keyword>
<dbReference type="InterPro" id="IPR050643">
    <property type="entry name" value="Periplasmic_pilus_chap"/>
</dbReference>
<dbReference type="Pfam" id="PF00345">
    <property type="entry name" value="PapD_N"/>
    <property type="match status" value="1"/>
</dbReference>
<evidence type="ECO:0000256" key="2">
    <source>
        <dbReference type="ARBA" id="ARBA00007399"/>
    </source>
</evidence>
<sequence>MSKVIKLLSISTILSITFTAQAALSLDRTRIIFNGDQKSITLNVSNNSNLLPYLAQAWMDNIEGKKVQTPFAILPPIQRVEVGKPTQIKIEALPIINQELPQDRESLYYFNFREIPPKSEQANVLQLSIQTKIKLFYRPKNIIVSGTDINNNPWQPKLTLVKNGTNIIAKNPTAYYTTIIGIAPGKDKKTLTNFEAFMVPPFGETAVNLNYSSMGSSPVLTYIDDYGGRVKMSFACNTTNCTYIKDSLVK</sequence>
<dbReference type="PRINTS" id="PR00969">
    <property type="entry name" value="CHAPERONPILI"/>
</dbReference>
<evidence type="ECO:0000256" key="6">
    <source>
        <dbReference type="ARBA" id="ARBA00023186"/>
    </source>
</evidence>
<dbReference type="InterPro" id="IPR013783">
    <property type="entry name" value="Ig-like_fold"/>
</dbReference>
<keyword evidence="5" id="KW-0574">Periplasm</keyword>
<dbReference type="EMBL" id="LGAA01000018">
    <property type="protein sequence ID" value="KPD02934.1"/>
    <property type="molecule type" value="Genomic_DNA"/>
</dbReference>
<keyword evidence="6" id="KW-0143">Chaperone</keyword>
<dbReference type="InterPro" id="IPR036316">
    <property type="entry name" value="Pili_assmbl_chap_C_dom_sf"/>
</dbReference>
<feature type="chain" id="PRO_5005875748" evidence="8">
    <location>
        <begin position="23"/>
        <end position="250"/>
    </location>
</feature>
<dbReference type="FunFam" id="2.60.40.10:FF:000458">
    <property type="entry name" value="Molecular chaperone FimC"/>
    <property type="match status" value="1"/>
</dbReference>
<dbReference type="OrthoDB" id="9131059at2"/>
<evidence type="ECO:0000313" key="11">
    <source>
        <dbReference type="EMBL" id="KPD02934.1"/>
    </source>
</evidence>
<dbReference type="SUPFAM" id="SSF49354">
    <property type="entry name" value="PapD-like"/>
    <property type="match status" value="1"/>
</dbReference>
<proteinExistence type="inferred from homology"/>
<dbReference type="InterPro" id="IPR001829">
    <property type="entry name" value="Pili_assmbl_chaperone_bac"/>
</dbReference>
<dbReference type="Pfam" id="PF02753">
    <property type="entry name" value="PapD_C"/>
    <property type="match status" value="1"/>
</dbReference>
<evidence type="ECO:0000256" key="7">
    <source>
        <dbReference type="ARBA" id="ARBA00023319"/>
    </source>
</evidence>
<dbReference type="AlphaFoldDB" id="A0A0N1KHW8"/>
<dbReference type="Proteomes" id="UP000053226">
    <property type="component" value="Unassembled WGS sequence"/>
</dbReference>
<keyword evidence="3" id="KW-1029">Fimbrium biogenesis</keyword>
<evidence type="ECO:0000259" key="10">
    <source>
        <dbReference type="Pfam" id="PF02753"/>
    </source>
</evidence>
<dbReference type="GO" id="GO:0071555">
    <property type="term" value="P:cell wall organization"/>
    <property type="evidence" value="ECO:0007669"/>
    <property type="project" value="InterPro"/>
</dbReference>
<dbReference type="InterPro" id="IPR008962">
    <property type="entry name" value="PapD-like_sf"/>
</dbReference>
<comment type="similarity">
    <text evidence="2">Belongs to the periplasmic pilus chaperone family.</text>
</comment>
<dbReference type="GO" id="GO:0030288">
    <property type="term" value="C:outer membrane-bounded periplasmic space"/>
    <property type="evidence" value="ECO:0007669"/>
    <property type="project" value="InterPro"/>
</dbReference>
<dbReference type="RefSeq" id="WP_053908520.1">
    <property type="nucleotide sequence ID" value="NZ_CAWMUS010000018.1"/>
</dbReference>
<dbReference type="PANTHER" id="PTHR30251:SF5">
    <property type="entry name" value="FIMBRIAL CHAPARONE PROTEIN"/>
    <property type="match status" value="1"/>
</dbReference>
<feature type="signal peptide" evidence="8">
    <location>
        <begin position="1"/>
        <end position="22"/>
    </location>
</feature>
<gene>
    <name evidence="11" type="ORF">M992_2092</name>
</gene>
<evidence type="ECO:0000256" key="1">
    <source>
        <dbReference type="ARBA" id="ARBA00004418"/>
    </source>
</evidence>
<feature type="domain" description="Pili assembly chaperone C-terminal" evidence="10">
    <location>
        <begin position="170"/>
        <end position="230"/>
    </location>
</feature>
<dbReference type="Gene3D" id="2.60.40.10">
    <property type="entry name" value="Immunoglobulins"/>
    <property type="match status" value="2"/>
</dbReference>
<accession>A0A0N1KHW8</accession>
<protein>
    <submittedName>
        <fullName evidence="11">Periplasmic fimbrial chaperone</fullName>
    </submittedName>
</protein>
<evidence type="ECO:0000256" key="3">
    <source>
        <dbReference type="ARBA" id="ARBA00022558"/>
    </source>
</evidence>
<feature type="domain" description="Pili assembly chaperone N-terminal" evidence="9">
    <location>
        <begin position="24"/>
        <end position="142"/>
    </location>
</feature>
<dbReference type="InterPro" id="IPR016148">
    <property type="entry name" value="Pili_assmbl_chaperone_C"/>
</dbReference>
<comment type="subcellular location">
    <subcellularLocation>
        <location evidence="1">Periplasm</location>
    </subcellularLocation>
</comment>
<organism evidence="11 12">
    <name type="scientific">Moellerella wisconsensis ATCC 35017</name>
    <dbReference type="NCBI Taxonomy" id="1354267"/>
    <lineage>
        <taxon>Bacteria</taxon>
        <taxon>Pseudomonadati</taxon>
        <taxon>Pseudomonadota</taxon>
        <taxon>Gammaproteobacteria</taxon>
        <taxon>Enterobacterales</taxon>
        <taxon>Morganellaceae</taxon>
        <taxon>Moellerella</taxon>
    </lineage>
</organism>
<comment type="caution">
    <text evidence="11">The sequence shown here is derived from an EMBL/GenBank/DDBJ whole genome shotgun (WGS) entry which is preliminary data.</text>
</comment>
<dbReference type="InterPro" id="IPR016147">
    <property type="entry name" value="Pili_assmbl_chaperone_N"/>
</dbReference>
<dbReference type="SUPFAM" id="SSF49584">
    <property type="entry name" value="Periplasmic chaperone C-domain"/>
    <property type="match status" value="1"/>
</dbReference>
<reference evidence="11 12" key="1">
    <citation type="submission" date="2015-07" db="EMBL/GenBank/DDBJ databases">
        <title>ATOL: Assembling a taxonomically balanced genome-scale reconstruction of the evolutionary history of the Enterobacteriaceae.</title>
        <authorList>
            <person name="Plunkett G.III."/>
            <person name="Neeno-Eckwall E.C."/>
            <person name="Glasner J.D."/>
            <person name="Perna N.T."/>
        </authorList>
    </citation>
    <scope>NUCLEOTIDE SEQUENCE [LARGE SCALE GENOMIC DNA]</scope>
    <source>
        <strain evidence="11 12">ATCC 35017</strain>
    </source>
</reference>
<dbReference type="PANTHER" id="PTHR30251">
    <property type="entry name" value="PILUS ASSEMBLY CHAPERONE"/>
    <property type="match status" value="1"/>
</dbReference>
<evidence type="ECO:0000313" key="12">
    <source>
        <dbReference type="Proteomes" id="UP000053226"/>
    </source>
</evidence>
<keyword evidence="4 8" id="KW-0732">Signal</keyword>
<evidence type="ECO:0000259" key="9">
    <source>
        <dbReference type="Pfam" id="PF00345"/>
    </source>
</evidence>
<name>A0A0N1KHW8_9GAMM</name>
<evidence type="ECO:0000256" key="8">
    <source>
        <dbReference type="SAM" id="SignalP"/>
    </source>
</evidence>
<evidence type="ECO:0000256" key="5">
    <source>
        <dbReference type="ARBA" id="ARBA00022764"/>
    </source>
</evidence>
<keyword evidence="7" id="KW-0393">Immunoglobulin domain</keyword>